<accession>A0A0F6YM05</accession>
<protein>
    <submittedName>
        <fullName evidence="1">Uncharacterized protein</fullName>
    </submittedName>
</protein>
<evidence type="ECO:0000313" key="2">
    <source>
        <dbReference type="Proteomes" id="UP000034883"/>
    </source>
</evidence>
<gene>
    <name evidence="1" type="ORF">DB32_006044</name>
</gene>
<reference evidence="1 2" key="1">
    <citation type="submission" date="2015-03" db="EMBL/GenBank/DDBJ databases">
        <title>Genome assembly of Sandaracinus amylolyticus DSM 53668.</title>
        <authorList>
            <person name="Sharma G."/>
            <person name="Subramanian S."/>
        </authorList>
    </citation>
    <scope>NUCLEOTIDE SEQUENCE [LARGE SCALE GENOMIC DNA]</scope>
    <source>
        <strain evidence="1 2">DSM 53668</strain>
    </source>
</reference>
<proteinExistence type="predicted"/>
<evidence type="ECO:0000313" key="1">
    <source>
        <dbReference type="EMBL" id="AKF08895.1"/>
    </source>
</evidence>
<sequence length="182" mass="19284">MRSRILRSNLCHAADSYGQVRVCWSANATLGLQPITFAPDDEIRHVATFGPWPAPLRHDGRPFAIRVGIALHVDAGAVDVYAFLGRPRPERTLSSFTALGGAADSWTGETATSAAWIADARLLRMSAGQARECIATTATIDHDGDPAAVEQCLVALHLYASGTAGTLSIDGVSAAEWQGDVE</sequence>
<organism evidence="1 2">
    <name type="scientific">Sandaracinus amylolyticus</name>
    <dbReference type="NCBI Taxonomy" id="927083"/>
    <lineage>
        <taxon>Bacteria</taxon>
        <taxon>Pseudomonadati</taxon>
        <taxon>Myxococcota</taxon>
        <taxon>Polyangia</taxon>
        <taxon>Polyangiales</taxon>
        <taxon>Sandaracinaceae</taxon>
        <taxon>Sandaracinus</taxon>
    </lineage>
</organism>
<dbReference type="AlphaFoldDB" id="A0A0F6YM05"/>
<keyword evidence="2" id="KW-1185">Reference proteome</keyword>
<dbReference type="Proteomes" id="UP000034883">
    <property type="component" value="Chromosome"/>
</dbReference>
<dbReference type="EMBL" id="CP011125">
    <property type="protein sequence ID" value="AKF08895.1"/>
    <property type="molecule type" value="Genomic_DNA"/>
</dbReference>
<name>A0A0F6YM05_9BACT</name>
<dbReference type="STRING" id="927083.DB32_006044"/>
<dbReference type="KEGG" id="samy:DB32_006044"/>